<dbReference type="Proteomes" id="UP001153332">
    <property type="component" value="Unassembled WGS sequence"/>
</dbReference>
<name>A0ACC2JPD5_9PEZI</name>
<evidence type="ECO:0000313" key="2">
    <source>
        <dbReference type="Proteomes" id="UP001153332"/>
    </source>
</evidence>
<comment type="caution">
    <text evidence="1">The sequence shown here is derived from an EMBL/GenBank/DDBJ whole genome shotgun (WGS) entry which is preliminary data.</text>
</comment>
<protein>
    <submittedName>
        <fullName evidence="1">Uncharacterized protein</fullName>
    </submittedName>
</protein>
<organism evidence="1 2">
    <name type="scientific">Lasiodiplodia mahajangana</name>
    <dbReference type="NCBI Taxonomy" id="1108764"/>
    <lineage>
        <taxon>Eukaryota</taxon>
        <taxon>Fungi</taxon>
        <taxon>Dikarya</taxon>
        <taxon>Ascomycota</taxon>
        <taxon>Pezizomycotina</taxon>
        <taxon>Dothideomycetes</taxon>
        <taxon>Dothideomycetes incertae sedis</taxon>
        <taxon>Botryosphaeriales</taxon>
        <taxon>Botryosphaeriaceae</taxon>
        <taxon>Lasiodiplodia</taxon>
    </lineage>
</organism>
<sequence>MPAESGWSQAQLALGGHGTGKYFEPSESGVKERNSSKASYEGDKQEDLWRWTIDFLSNGDGTEKARFESLK</sequence>
<gene>
    <name evidence="1" type="ORF">O1611_g4319</name>
</gene>
<reference evidence="1" key="1">
    <citation type="submission" date="2022-12" db="EMBL/GenBank/DDBJ databases">
        <title>Genome Sequence of Lasiodiplodia mahajangana.</title>
        <authorList>
            <person name="Buettner E."/>
        </authorList>
    </citation>
    <scope>NUCLEOTIDE SEQUENCE</scope>
    <source>
        <strain evidence="1">VT137</strain>
    </source>
</reference>
<evidence type="ECO:0000313" key="1">
    <source>
        <dbReference type="EMBL" id="KAJ8129316.1"/>
    </source>
</evidence>
<proteinExistence type="predicted"/>
<keyword evidence="2" id="KW-1185">Reference proteome</keyword>
<accession>A0ACC2JPD5</accession>
<dbReference type="EMBL" id="JAPUUL010000800">
    <property type="protein sequence ID" value="KAJ8129316.1"/>
    <property type="molecule type" value="Genomic_DNA"/>
</dbReference>